<proteinExistence type="predicted"/>
<dbReference type="RefSeq" id="XP_016665327.1">
    <property type="nucleotide sequence ID" value="XM_016809838.1"/>
</dbReference>
<reference evidence="2 3" key="2">
    <citation type="submission" date="2025-04" db="UniProtKB">
        <authorList>
            <consortium name="RefSeq"/>
        </authorList>
    </citation>
    <scope>IDENTIFICATION</scope>
    <source>
        <tissue evidence="2 3">Leaf</tissue>
    </source>
</reference>
<dbReference type="PaxDb" id="3635-A0A1U8HMW5"/>
<reference evidence="1" key="1">
    <citation type="journal article" date="2020" name="Nat. Genet.">
        <title>Genomic diversifications of five Gossypium allopolyploid species and their impact on cotton improvement.</title>
        <authorList>
            <person name="Chen Z.J."/>
            <person name="Sreedasyam A."/>
            <person name="Ando A."/>
            <person name="Song Q."/>
            <person name="De Santiago L.M."/>
            <person name="Hulse-Kemp A.M."/>
            <person name="Ding M."/>
            <person name="Ye W."/>
            <person name="Kirkbride R.C."/>
            <person name="Jenkins J."/>
            <person name="Plott C."/>
            <person name="Lovell J."/>
            <person name="Lin Y.M."/>
            <person name="Vaughn R."/>
            <person name="Liu B."/>
            <person name="Simpson S."/>
            <person name="Scheffler B.E."/>
            <person name="Wen L."/>
            <person name="Saski C.A."/>
            <person name="Grover C.E."/>
            <person name="Hu G."/>
            <person name="Conover J.L."/>
            <person name="Carlson J.W."/>
            <person name="Shu S."/>
            <person name="Boston L.B."/>
            <person name="Williams M."/>
            <person name="Peterson D.G."/>
            <person name="McGee K."/>
            <person name="Jones D.C."/>
            <person name="Wendel J.F."/>
            <person name="Stelly D.M."/>
            <person name="Grimwood J."/>
            <person name="Schmutz J."/>
        </authorList>
    </citation>
    <scope>NUCLEOTIDE SEQUENCE [LARGE SCALE GENOMIC DNA]</scope>
    <source>
        <strain evidence="1">cv. TM-1</strain>
    </source>
</reference>
<evidence type="ECO:0000313" key="2">
    <source>
        <dbReference type="RefSeq" id="XP_016665327.1"/>
    </source>
</evidence>
<dbReference type="GeneID" id="107886043"/>
<dbReference type="RefSeq" id="XP_016665328.1">
    <property type="nucleotide sequence ID" value="XM_016809839.1"/>
</dbReference>
<dbReference type="Proteomes" id="UP000818029">
    <property type="component" value="Chromosome A03"/>
</dbReference>
<dbReference type="KEGG" id="ghi:107886043"/>
<dbReference type="AlphaFoldDB" id="A0A1U8HMW5"/>
<keyword evidence="1" id="KW-1185">Reference proteome</keyword>
<sequence>MMAYSYARASAMKASATPWWGPGIQESFQIFIFSPMPIFQPTPFSIKPRALQIFLQLPFPSSRPCIILALLLGRILIVFESLFDLLLLAFPKCTLPCRQFGLKQKVFVALVLSGDHGLVSASSRN</sequence>
<evidence type="ECO:0000313" key="3">
    <source>
        <dbReference type="RefSeq" id="XP_016665328.1"/>
    </source>
</evidence>
<accession>A0A1U8HMW5</accession>
<name>A0A1U8HMW5_GOSHI</name>
<gene>
    <name evidence="2 3" type="primary">LOC107886043</name>
</gene>
<evidence type="ECO:0000313" key="1">
    <source>
        <dbReference type="Proteomes" id="UP000818029"/>
    </source>
</evidence>
<protein>
    <submittedName>
        <fullName evidence="2 3">Uncharacterized protein LOC107886043 isoform X1</fullName>
    </submittedName>
</protein>
<organism evidence="1 3">
    <name type="scientific">Gossypium hirsutum</name>
    <name type="common">Upland cotton</name>
    <name type="synonym">Gossypium mexicanum</name>
    <dbReference type="NCBI Taxonomy" id="3635"/>
    <lineage>
        <taxon>Eukaryota</taxon>
        <taxon>Viridiplantae</taxon>
        <taxon>Streptophyta</taxon>
        <taxon>Embryophyta</taxon>
        <taxon>Tracheophyta</taxon>
        <taxon>Spermatophyta</taxon>
        <taxon>Magnoliopsida</taxon>
        <taxon>eudicotyledons</taxon>
        <taxon>Gunneridae</taxon>
        <taxon>Pentapetalae</taxon>
        <taxon>rosids</taxon>
        <taxon>malvids</taxon>
        <taxon>Malvales</taxon>
        <taxon>Malvaceae</taxon>
        <taxon>Malvoideae</taxon>
        <taxon>Gossypium</taxon>
    </lineage>
</organism>